<dbReference type="EMBL" id="JAJAGQ010000002">
    <property type="protein sequence ID" value="KAJ8571135.1"/>
    <property type="molecule type" value="Genomic_DNA"/>
</dbReference>
<gene>
    <name evidence="1" type="ORF">K7X08_038107</name>
</gene>
<accession>A0A9Q1MYA3</accession>
<evidence type="ECO:0000313" key="1">
    <source>
        <dbReference type="EMBL" id="KAJ8571135.1"/>
    </source>
</evidence>
<protein>
    <submittedName>
        <fullName evidence="1">Uncharacterized protein</fullName>
    </submittedName>
</protein>
<name>A0A9Q1MYA3_9SOLA</name>
<dbReference type="AlphaFoldDB" id="A0A9Q1MYA3"/>
<proteinExistence type="predicted"/>
<comment type="caution">
    <text evidence="1">The sequence shown here is derived from an EMBL/GenBank/DDBJ whole genome shotgun (WGS) entry which is preliminary data.</text>
</comment>
<reference evidence="2" key="1">
    <citation type="journal article" date="2023" name="Proc. Natl. Acad. Sci. U.S.A.">
        <title>Genomic and structural basis for evolution of tropane alkaloid biosynthesis.</title>
        <authorList>
            <person name="Wanga Y.-J."/>
            <person name="Taina T."/>
            <person name="Yua J.-Y."/>
            <person name="Lia J."/>
            <person name="Xua B."/>
            <person name="Chenc J."/>
            <person name="D'Auriad J.C."/>
            <person name="Huanga J.-P."/>
            <person name="Huanga S.-X."/>
        </authorList>
    </citation>
    <scope>NUCLEOTIDE SEQUENCE [LARGE SCALE GENOMIC DNA]</scope>
    <source>
        <strain evidence="2">cv. KIB-2019</strain>
    </source>
</reference>
<evidence type="ECO:0000313" key="2">
    <source>
        <dbReference type="Proteomes" id="UP001152561"/>
    </source>
</evidence>
<dbReference type="Proteomes" id="UP001152561">
    <property type="component" value="Unassembled WGS sequence"/>
</dbReference>
<organism evidence="1 2">
    <name type="scientific">Anisodus acutangulus</name>
    <dbReference type="NCBI Taxonomy" id="402998"/>
    <lineage>
        <taxon>Eukaryota</taxon>
        <taxon>Viridiplantae</taxon>
        <taxon>Streptophyta</taxon>
        <taxon>Embryophyta</taxon>
        <taxon>Tracheophyta</taxon>
        <taxon>Spermatophyta</taxon>
        <taxon>Magnoliopsida</taxon>
        <taxon>eudicotyledons</taxon>
        <taxon>Gunneridae</taxon>
        <taxon>Pentapetalae</taxon>
        <taxon>asterids</taxon>
        <taxon>lamiids</taxon>
        <taxon>Solanales</taxon>
        <taxon>Solanaceae</taxon>
        <taxon>Solanoideae</taxon>
        <taxon>Hyoscyameae</taxon>
        <taxon>Anisodus</taxon>
    </lineage>
</organism>
<sequence length="174" mass="19002">MSKLRASMRNPKSIINADLDVVMLAEIYILGRVLLSGELDPFVLDHPCESVGVPIRADVRENIECLIAGHKPVQLHTKVSNEDGEKRPIIFSGDVLEVLPVIVIPLRSVPCAADTVVEGIQGESVDCHERIDEPKGSENEYLDVDLEEIVSLASFAAERATNIETPPAAQQPDK</sequence>
<keyword evidence="2" id="KW-1185">Reference proteome</keyword>